<dbReference type="Pfam" id="PF00271">
    <property type="entry name" value="Helicase_C"/>
    <property type="match status" value="1"/>
</dbReference>
<comment type="catalytic activity">
    <reaction evidence="12 15">
        <text>Couples ATP hydrolysis with the unwinding of duplex DNA by translocating in the 3'-5' direction.</text>
        <dbReference type="EC" id="5.6.2.4"/>
    </reaction>
</comment>
<dbReference type="Proteomes" id="UP000298324">
    <property type="component" value="Unassembled WGS sequence"/>
</dbReference>
<dbReference type="EMBL" id="QFGA01000002">
    <property type="protein sequence ID" value="TEB05704.1"/>
    <property type="molecule type" value="Genomic_DNA"/>
</dbReference>
<dbReference type="InterPro" id="IPR014001">
    <property type="entry name" value="Helicase_ATP-bd"/>
</dbReference>
<evidence type="ECO:0000256" key="14">
    <source>
        <dbReference type="ARBA" id="ARBA00048988"/>
    </source>
</evidence>
<dbReference type="GO" id="GO:0016887">
    <property type="term" value="F:ATP hydrolysis activity"/>
    <property type="evidence" value="ECO:0007669"/>
    <property type="project" value="RHEA"/>
</dbReference>
<dbReference type="InterPro" id="IPR045562">
    <property type="entry name" value="RecG_dom3_C"/>
</dbReference>
<evidence type="ECO:0000256" key="15">
    <source>
        <dbReference type="RuleBase" id="RU363016"/>
    </source>
</evidence>
<keyword evidence="3 15" id="KW-0547">Nucleotide-binding</keyword>
<evidence type="ECO:0000256" key="12">
    <source>
        <dbReference type="ARBA" id="ARBA00034617"/>
    </source>
</evidence>
<dbReference type="AlphaFoldDB" id="A0A4Y7R9S9"/>
<dbReference type="InterPro" id="IPR001650">
    <property type="entry name" value="Helicase_C-like"/>
</dbReference>
<dbReference type="SMART" id="SM00490">
    <property type="entry name" value="HELICc"/>
    <property type="match status" value="1"/>
</dbReference>
<evidence type="ECO:0000313" key="18">
    <source>
        <dbReference type="EMBL" id="TEB05704.1"/>
    </source>
</evidence>
<protein>
    <recommendedName>
        <fullName evidence="2 15">ATP-dependent DNA helicase RecG</fullName>
        <ecNumber evidence="13 15">5.6.2.4</ecNumber>
    </recommendedName>
</protein>
<evidence type="ECO:0000256" key="11">
    <source>
        <dbReference type="ARBA" id="ARBA00023235"/>
    </source>
</evidence>
<dbReference type="Gene3D" id="2.40.50.140">
    <property type="entry name" value="Nucleic acid-binding proteins"/>
    <property type="match status" value="1"/>
</dbReference>
<evidence type="ECO:0000256" key="8">
    <source>
        <dbReference type="ARBA" id="ARBA00023125"/>
    </source>
</evidence>
<keyword evidence="4 15" id="KW-0227">DNA damage</keyword>
<evidence type="ECO:0000256" key="4">
    <source>
        <dbReference type="ARBA" id="ARBA00022763"/>
    </source>
</evidence>
<dbReference type="CDD" id="cd17992">
    <property type="entry name" value="DEXHc_RecG"/>
    <property type="match status" value="1"/>
</dbReference>
<dbReference type="GO" id="GO:0043138">
    <property type="term" value="F:3'-5' DNA helicase activity"/>
    <property type="evidence" value="ECO:0007669"/>
    <property type="project" value="UniProtKB-EC"/>
</dbReference>
<dbReference type="CDD" id="cd04488">
    <property type="entry name" value="RecG_wedge_OBF"/>
    <property type="match status" value="1"/>
</dbReference>
<evidence type="ECO:0000256" key="13">
    <source>
        <dbReference type="ARBA" id="ARBA00034808"/>
    </source>
</evidence>
<evidence type="ECO:0000313" key="19">
    <source>
        <dbReference type="Proteomes" id="UP000298324"/>
    </source>
</evidence>
<gene>
    <name evidence="18" type="primary">recG</name>
    <name evidence="18" type="ORF">Psch_02745</name>
</gene>
<dbReference type="PANTHER" id="PTHR47964">
    <property type="entry name" value="ATP-DEPENDENT DNA HELICASE HOMOLOG RECG, CHLOROPLASTIC"/>
    <property type="match status" value="1"/>
</dbReference>
<sequence length="690" mass="75940">MPADFFAKPVQYLKMIGPRRAAAMQKLGLFTVRDLLYHFPRRYEDRSRLLAAGACPHGETATIRGTVLAAQDLKPRRGLTVTKLAVHDGTGIFYAVWFNQPFVKKNLSTGTKLFVTGKVDKSFGPVQVMVEDYEVAEGGDPLGAGRLVPIYPLTGQLTQRLLRAVVKTTLDEARSNAGEFLPAELLGKYKLPVFGDALASIHFPECREDLEKARRRFIFEELFLLQLGLAVRRATVAPRHKEYRCRPDGRLTSSFINNLPYRLTGDQVRVWGEIAADMESSSPMQRLLQGDVGSGKTVISILALLKAVENGLQGALMAPTEILAEQHYLVMKRALSSIDVEAGLLTGSTPKKEKELLLQRLAEGDLKLLVGTHALIQQDISFQRLGLVVVDEQHRFGVRQRAALQYKGNCPDTLVMTATPIPRTLALTLYGDLDLSVISETPPGRLPVKTYAVLPSALHKAYKLAADQLRLGRQVYIVCPLVEESEKVDLQAATDIAEKLAAGEFRNYRVRLLHGRMKAGEKEEIMTAFRQGEVDVLVATTVIEVGVDVPNATMMVVLDADRFGLAQLHQLRGRVGRGGHQSYCILTGNPRTEEGKARLKAMTLTADGFALAEEDLRLRGPGEFQGTRQSGLPELKIADLLRDVQVFQTARQEAIALAGSDPNLTRPENSRLPAEIKARYSGSGGYMGIG</sequence>
<dbReference type="GO" id="GO:0005524">
    <property type="term" value="F:ATP binding"/>
    <property type="evidence" value="ECO:0007669"/>
    <property type="project" value="UniProtKB-KW"/>
</dbReference>
<dbReference type="Gene3D" id="3.40.50.300">
    <property type="entry name" value="P-loop containing nucleotide triphosphate hydrolases"/>
    <property type="match status" value="2"/>
</dbReference>
<dbReference type="Pfam" id="PF17191">
    <property type="entry name" value="RecG_wedge"/>
    <property type="match status" value="1"/>
</dbReference>
<organism evidence="18 19">
    <name type="scientific">Pelotomaculum schinkii</name>
    <dbReference type="NCBI Taxonomy" id="78350"/>
    <lineage>
        <taxon>Bacteria</taxon>
        <taxon>Bacillati</taxon>
        <taxon>Bacillota</taxon>
        <taxon>Clostridia</taxon>
        <taxon>Eubacteriales</taxon>
        <taxon>Desulfotomaculaceae</taxon>
        <taxon>Pelotomaculum</taxon>
    </lineage>
</organism>
<keyword evidence="8" id="KW-0238">DNA-binding</keyword>
<dbReference type="GO" id="GO:0006310">
    <property type="term" value="P:DNA recombination"/>
    <property type="evidence" value="ECO:0007669"/>
    <property type="project" value="UniProtKB-UniRule"/>
</dbReference>
<dbReference type="SUPFAM" id="SSF50249">
    <property type="entry name" value="Nucleic acid-binding proteins"/>
    <property type="match status" value="1"/>
</dbReference>
<feature type="domain" description="Helicase ATP-binding" evidence="16">
    <location>
        <begin position="277"/>
        <end position="438"/>
    </location>
</feature>
<dbReference type="SMART" id="SM00487">
    <property type="entry name" value="DEXDc"/>
    <property type="match status" value="1"/>
</dbReference>
<dbReference type="EC" id="5.6.2.4" evidence="13 15"/>
<dbReference type="PROSITE" id="PS51192">
    <property type="entry name" value="HELICASE_ATP_BIND_1"/>
    <property type="match status" value="1"/>
</dbReference>
<keyword evidence="7 15" id="KW-0067">ATP-binding</keyword>
<keyword evidence="5 15" id="KW-0378">Hydrolase</keyword>
<keyword evidence="9 15" id="KW-0233">DNA recombination</keyword>
<dbReference type="RefSeq" id="WP_190258457.1">
    <property type="nucleotide sequence ID" value="NZ_QFGA01000002.1"/>
</dbReference>
<dbReference type="NCBIfam" id="TIGR00643">
    <property type="entry name" value="recG"/>
    <property type="match status" value="1"/>
</dbReference>
<evidence type="ECO:0000256" key="1">
    <source>
        <dbReference type="ARBA" id="ARBA00007504"/>
    </source>
</evidence>
<comment type="catalytic activity">
    <reaction evidence="14 15">
        <text>ATP + H2O = ADP + phosphate + H(+)</text>
        <dbReference type="Rhea" id="RHEA:13065"/>
        <dbReference type="ChEBI" id="CHEBI:15377"/>
        <dbReference type="ChEBI" id="CHEBI:15378"/>
        <dbReference type="ChEBI" id="CHEBI:30616"/>
        <dbReference type="ChEBI" id="CHEBI:43474"/>
        <dbReference type="ChEBI" id="CHEBI:456216"/>
        <dbReference type="EC" id="5.6.2.4"/>
    </reaction>
</comment>
<evidence type="ECO:0000256" key="5">
    <source>
        <dbReference type="ARBA" id="ARBA00022801"/>
    </source>
</evidence>
<evidence type="ECO:0000259" key="16">
    <source>
        <dbReference type="PROSITE" id="PS51192"/>
    </source>
</evidence>
<feature type="domain" description="Helicase C-terminal" evidence="17">
    <location>
        <begin position="457"/>
        <end position="622"/>
    </location>
</feature>
<evidence type="ECO:0000256" key="3">
    <source>
        <dbReference type="ARBA" id="ARBA00022741"/>
    </source>
</evidence>
<dbReference type="NCBIfam" id="NF008165">
    <property type="entry name" value="PRK10917.1-3"/>
    <property type="match status" value="1"/>
</dbReference>
<dbReference type="PANTHER" id="PTHR47964:SF1">
    <property type="entry name" value="ATP-DEPENDENT DNA HELICASE HOMOLOG RECG, CHLOROPLASTIC"/>
    <property type="match status" value="1"/>
</dbReference>
<proteinExistence type="inferred from homology"/>
<keyword evidence="11" id="KW-0413">Isomerase</keyword>
<evidence type="ECO:0000256" key="2">
    <source>
        <dbReference type="ARBA" id="ARBA00017846"/>
    </source>
</evidence>
<dbReference type="InterPro" id="IPR047112">
    <property type="entry name" value="RecG/Mfd"/>
</dbReference>
<comment type="caution">
    <text evidence="18">The sequence shown here is derived from an EMBL/GenBank/DDBJ whole genome shotgun (WGS) entry which is preliminary data.</text>
</comment>
<evidence type="ECO:0000259" key="17">
    <source>
        <dbReference type="PROSITE" id="PS51194"/>
    </source>
</evidence>
<dbReference type="PROSITE" id="PS51194">
    <property type="entry name" value="HELICASE_CTER"/>
    <property type="match status" value="1"/>
</dbReference>
<dbReference type="Pfam" id="PF00270">
    <property type="entry name" value="DEAD"/>
    <property type="match status" value="1"/>
</dbReference>
<dbReference type="InterPro" id="IPR027417">
    <property type="entry name" value="P-loop_NTPase"/>
</dbReference>
<dbReference type="InterPro" id="IPR033454">
    <property type="entry name" value="RecG_wedge"/>
</dbReference>
<comment type="similarity">
    <text evidence="1 15">Belongs to the helicase family. RecG subfamily.</text>
</comment>
<evidence type="ECO:0000256" key="10">
    <source>
        <dbReference type="ARBA" id="ARBA00023204"/>
    </source>
</evidence>
<dbReference type="GO" id="GO:0003677">
    <property type="term" value="F:DNA binding"/>
    <property type="evidence" value="ECO:0007669"/>
    <property type="project" value="UniProtKB-KW"/>
</dbReference>
<keyword evidence="6 15" id="KW-0347">Helicase</keyword>
<dbReference type="InterPro" id="IPR012340">
    <property type="entry name" value="NA-bd_OB-fold"/>
</dbReference>
<dbReference type="InterPro" id="IPR004609">
    <property type="entry name" value="ATP-dep_DNA_helicase_RecG"/>
</dbReference>
<dbReference type="Pfam" id="PF19833">
    <property type="entry name" value="RecG_dom3_C"/>
    <property type="match status" value="1"/>
</dbReference>
<dbReference type="NCBIfam" id="NF008168">
    <property type="entry name" value="PRK10917.2-2"/>
    <property type="match status" value="1"/>
</dbReference>
<evidence type="ECO:0000256" key="6">
    <source>
        <dbReference type="ARBA" id="ARBA00022806"/>
    </source>
</evidence>
<evidence type="ECO:0000256" key="9">
    <source>
        <dbReference type="ARBA" id="ARBA00023172"/>
    </source>
</evidence>
<comment type="function">
    <text evidence="15">Plays a critical role in recombination and DNA repair. Helps process Holliday junction intermediates to mature products by catalyzing branch migration. Has replication fork regression activity, unwinds stalled or blocked replication forks to make a HJ that can be resolved. Has a DNA unwinding activity characteristic of a DNA helicase with 3'-5' polarity.</text>
</comment>
<dbReference type="GO" id="GO:0006281">
    <property type="term" value="P:DNA repair"/>
    <property type="evidence" value="ECO:0007669"/>
    <property type="project" value="UniProtKB-UniRule"/>
</dbReference>
<name>A0A4Y7R9S9_9FIRM</name>
<evidence type="ECO:0000256" key="7">
    <source>
        <dbReference type="ARBA" id="ARBA00022840"/>
    </source>
</evidence>
<accession>A0A4Y7R9S9</accession>
<dbReference type="InterPro" id="IPR011545">
    <property type="entry name" value="DEAD/DEAH_box_helicase_dom"/>
</dbReference>
<keyword evidence="19" id="KW-1185">Reference proteome</keyword>
<reference evidence="18 19" key="1">
    <citation type="journal article" date="2018" name="Environ. Microbiol.">
        <title>Novel energy conservation strategies and behaviour of Pelotomaculum schinkii driving syntrophic propionate catabolism.</title>
        <authorList>
            <person name="Hidalgo-Ahumada C.A.P."/>
            <person name="Nobu M.K."/>
            <person name="Narihiro T."/>
            <person name="Tamaki H."/>
            <person name="Liu W.T."/>
            <person name="Kamagata Y."/>
            <person name="Stams A.J.M."/>
            <person name="Imachi H."/>
            <person name="Sousa D.Z."/>
        </authorList>
    </citation>
    <scope>NUCLEOTIDE SEQUENCE [LARGE SCALE GENOMIC DNA]</scope>
    <source>
        <strain evidence="18 19">HH</strain>
    </source>
</reference>
<keyword evidence="10 15" id="KW-0234">DNA repair</keyword>
<dbReference type="SUPFAM" id="SSF52540">
    <property type="entry name" value="P-loop containing nucleoside triphosphate hydrolases"/>
    <property type="match status" value="2"/>
</dbReference>